<dbReference type="RefSeq" id="WP_279248618.1">
    <property type="nucleotide sequence ID" value="NZ_SHNO01000001.1"/>
</dbReference>
<dbReference type="NCBIfam" id="TIGR04211">
    <property type="entry name" value="SH3_and_anchor"/>
    <property type="match status" value="1"/>
</dbReference>
<dbReference type="InterPro" id="IPR016476">
    <property type="entry name" value="SH3_dom_pro"/>
</dbReference>
<evidence type="ECO:0000313" key="11">
    <source>
        <dbReference type="Proteomes" id="UP001143304"/>
    </source>
</evidence>
<feature type="signal peptide" evidence="8">
    <location>
        <begin position="1"/>
        <end position="20"/>
    </location>
</feature>
<proteinExistence type="predicted"/>
<keyword evidence="5 7" id="KW-0472">Membrane</keyword>
<evidence type="ECO:0000256" key="7">
    <source>
        <dbReference type="SAM" id="Phobius"/>
    </source>
</evidence>
<dbReference type="PROSITE" id="PS51781">
    <property type="entry name" value="SH3B"/>
    <property type="match status" value="1"/>
</dbReference>
<dbReference type="InterPro" id="IPR003646">
    <property type="entry name" value="SH3-like_bac-type"/>
</dbReference>
<keyword evidence="2 7" id="KW-0812">Transmembrane</keyword>
<evidence type="ECO:0000313" key="10">
    <source>
        <dbReference type="EMBL" id="MCX2976876.1"/>
    </source>
</evidence>
<dbReference type="EMBL" id="SHNO01000001">
    <property type="protein sequence ID" value="MCX2976876.1"/>
    <property type="molecule type" value="Genomic_DNA"/>
</dbReference>
<dbReference type="Gene3D" id="2.30.30.40">
    <property type="entry name" value="SH3 Domains"/>
    <property type="match status" value="1"/>
</dbReference>
<keyword evidence="11" id="KW-1185">Reference proteome</keyword>
<keyword evidence="4 7" id="KW-1133">Transmembrane helix</keyword>
<accession>A0ABT3T4Z0</accession>
<feature type="coiled-coil region" evidence="6">
    <location>
        <begin position="122"/>
        <end position="187"/>
    </location>
</feature>
<keyword evidence="3 8" id="KW-0732">Signal</keyword>
<dbReference type="Proteomes" id="UP001143304">
    <property type="component" value="Unassembled WGS sequence"/>
</dbReference>
<evidence type="ECO:0000256" key="3">
    <source>
        <dbReference type="ARBA" id="ARBA00022729"/>
    </source>
</evidence>
<gene>
    <name evidence="10" type="ORF">EYC82_05875</name>
</gene>
<feature type="transmembrane region" description="Helical" evidence="7">
    <location>
        <begin position="193"/>
        <end position="214"/>
    </location>
</feature>
<evidence type="ECO:0000256" key="5">
    <source>
        <dbReference type="ARBA" id="ARBA00023136"/>
    </source>
</evidence>
<evidence type="ECO:0000256" key="6">
    <source>
        <dbReference type="SAM" id="Coils"/>
    </source>
</evidence>
<feature type="domain" description="SH3b" evidence="9">
    <location>
        <begin position="21"/>
        <end position="88"/>
    </location>
</feature>
<sequence>MARFAALLLALVFYSGVSHAQEIRYVSDKQYVPLRSGAGNEYRIIHRGLISGTRLSVSRTSGDGEWTEVTSDAGLTGWIRSQYLMSEMPAQQRLSVATRKIEKSGEESADLSTQLSMLETEREDLVVRLDASENGLEQVRQELHQLKQISGKAVQLDTSNRRLVEEAENLRSEVEMLQAEKQRLTDKLDNEDFMNGTLAVLLGVIIALVAPRLAPKRRKASSW</sequence>
<organism evidence="10 11">
    <name type="scientific">Candidatus Marimicrobium litorale</name>
    <dbReference type="NCBI Taxonomy" id="2518991"/>
    <lineage>
        <taxon>Bacteria</taxon>
        <taxon>Pseudomonadati</taxon>
        <taxon>Pseudomonadota</taxon>
        <taxon>Gammaproteobacteria</taxon>
        <taxon>Cellvibrionales</taxon>
        <taxon>Halieaceae</taxon>
        <taxon>Marimicrobium</taxon>
    </lineage>
</organism>
<dbReference type="Pfam" id="PF08239">
    <property type="entry name" value="SH3_3"/>
    <property type="match status" value="1"/>
</dbReference>
<evidence type="ECO:0000256" key="2">
    <source>
        <dbReference type="ARBA" id="ARBA00022692"/>
    </source>
</evidence>
<protein>
    <submittedName>
        <fullName evidence="10">TIGR04211 family SH3 domain-containing protein</fullName>
    </submittedName>
</protein>
<name>A0ABT3T4Z0_9GAMM</name>
<evidence type="ECO:0000256" key="4">
    <source>
        <dbReference type="ARBA" id="ARBA00022989"/>
    </source>
</evidence>
<keyword evidence="6" id="KW-0175">Coiled coil</keyword>
<feature type="chain" id="PRO_5045681954" evidence="8">
    <location>
        <begin position="21"/>
        <end position="223"/>
    </location>
</feature>
<comment type="caution">
    <text evidence="10">The sequence shown here is derived from an EMBL/GenBank/DDBJ whole genome shotgun (WGS) entry which is preliminary data.</text>
</comment>
<evidence type="ECO:0000259" key="9">
    <source>
        <dbReference type="PROSITE" id="PS51781"/>
    </source>
</evidence>
<comment type="subcellular location">
    <subcellularLocation>
        <location evidence="1">Membrane</location>
        <topology evidence="1">Single-pass membrane protein</topology>
    </subcellularLocation>
</comment>
<evidence type="ECO:0000256" key="1">
    <source>
        <dbReference type="ARBA" id="ARBA00004167"/>
    </source>
</evidence>
<evidence type="ECO:0000256" key="8">
    <source>
        <dbReference type="SAM" id="SignalP"/>
    </source>
</evidence>
<reference evidence="10" key="1">
    <citation type="submission" date="2019-02" db="EMBL/GenBank/DDBJ databases">
        <authorList>
            <person name="Li S.-H."/>
        </authorList>
    </citation>
    <scope>NUCLEOTIDE SEQUENCE</scope>
    <source>
        <strain evidence="10">IMCC11814</strain>
    </source>
</reference>